<dbReference type="InterPro" id="IPR013187">
    <property type="entry name" value="F-box-assoc_dom_typ3"/>
</dbReference>
<dbReference type="PANTHER" id="PTHR35546">
    <property type="entry name" value="F-BOX PROTEIN INTERACTION DOMAIN PROTEIN-RELATED"/>
    <property type="match status" value="1"/>
</dbReference>
<dbReference type="InterPro" id="IPR036047">
    <property type="entry name" value="F-box-like_dom_sf"/>
</dbReference>
<evidence type="ECO:0000313" key="2">
    <source>
        <dbReference type="EMBL" id="KAF5782890.1"/>
    </source>
</evidence>
<dbReference type="InParanoid" id="A0A251TBV4"/>
<reference evidence="2 4" key="1">
    <citation type="journal article" date="2017" name="Nature">
        <title>The sunflower genome provides insights into oil metabolism, flowering and Asterid evolution.</title>
        <authorList>
            <person name="Badouin H."/>
            <person name="Gouzy J."/>
            <person name="Grassa C.J."/>
            <person name="Murat F."/>
            <person name="Staton S.E."/>
            <person name="Cottret L."/>
            <person name="Lelandais-Briere C."/>
            <person name="Owens G.L."/>
            <person name="Carrere S."/>
            <person name="Mayjonade B."/>
            <person name="Legrand L."/>
            <person name="Gill N."/>
            <person name="Kane N.C."/>
            <person name="Bowers J.E."/>
            <person name="Hubner S."/>
            <person name="Bellec A."/>
            <person name="Berard A."/>
            <person name="Berges H."/>
            <person name="Blanchet N."/>
            <person name="Boniface M.C."/>
            <person name="Brunel D."/>
            <person name="Catrice O."/>
            <person name="Chaidir N."/>
            <person name="Claudel C."/>
            <person name="Donnadieu C."/>
            <person name="Faraut T."/>
            <person name="Fievet G."/>
            <person name="Helmstetter N."/>
            <person name="King M."/>
            <person name="Knapp S.J."/>
            <person name="Lai Z."/>
            <person name="Le Paslier M.C."/>
            <person name="Lippi Y."/>
            <person name="Lorenzon L."/>
            <person name="Mandel J.R."/>
            <person name="Marage G."/>
            <person name="Marchand G."/>
            <person name="Marquand E."/>
            <person name="Bret-Mestries E."/>
            <person name="Morien E."/>
            <person name="Nambeesan S."/>
            <person name="Nguyen T."/>
            <person name="Pegot-Espagnet P."/>
            <person name="Pouilly N."/>
            <person name="Raftis F."/>
            <person name="Sallet E."/>
            <person name="Schiex T."/>
            <person name="Thomas J."/>
            <person name="Vandecasteele C."/>
            <person name="Vares D."/>
            <person name="Vear F."/>
            <person name="Vautrin S."/>
            <person name="Crespi M."/>
            <person name="Mangin B."/>
            <person name="Burke J.M."/>
            <person name="Salse J."/>
            <person name="Munos S."/>
            <person name="Vincourt P."/>
            <person name="Rieseberg L.H."/>
            <person name="Langlade N.B."/>
        </authorList>
    </citation>
    <scope>NUCLEOTIDE SEQUENCE [LARGE SCALE GENOMIC DNA]</scope>
    <source>
        <strain evidence="4">cv. SF193</strain>
        <tissue evidence="2">Leaves</tissue>
    </source>
</reference>
<feature type="domain" description="F-box associated beta-propeller type 3" evidence="1">
    <location>
        <begin position="93"/>
        <end position="263"/>
    </location>
</feature>
<protein>
    <submittedName>
        <fullName evidence="2">F-box-like domain superfamily protein</fullName>
    </submittedName>
    <submittedName>
        <fullName evidence="3">Putative F-box domain-containing protein</fullName>
    </submittedName>
</protein>
<dbReference type="OMA" id="DENLWHC"/>
<dbReference type="EMBL" id="MNCJ02000326">
    <property type="protein sequence ID" value="KAF5782890.1"/>
    <property type="molecule type" value="Genomic_DNA"/>
</dbReference>
<dbReference type="EMBL" id="CM007900">
    <property type="protein sequence ID" value="OTG08384.1"/>
    <property type="molecule type" value="Genomic_DNA"/>
</dbReference>
<proteinExistence type="predicted"/>
<dbReference type="Pfam" id="PF08268">
    <property type="entry name" value="FBA_3"/>
    <property type="match status" value="1"/>
</dbReference>
<sequence length="351" mass="40636">MDSEQLSSEMIMEIMSRASLKTLDIMRCVNKEFNALTYESYLLDLHKKRNKIVSGFLVQCMKNGWMHIKEFAPSPESNNIDLGFLPYNARILATSEQGLMVFKNPDLKDYRKDLYHVCKPATKQVLTLPRPKEKHTYAKFAIVVMSLKPLHYKIIRFSECPDLRRGKKLTYHCDIFDSVTWKWRSLKHVTLADGVFLTNQQPVTKSGSIYMLLTNNNILKFDAYSEKWEVFSSPIPYDESRTSVELVKYGGRLGLACNPPNTNGCWEIQVLTKDGLLEKEGVAVAKCESKREELKALYDSDTSVMVDIETLLFYRRFNQQGNNMIHKVVLNGSWPYEIFSFRSDFEPMDLK</sequence>
<dbReference type="OrthoDB" id="1845982at2759"/>
<dbReference type="InterPro" id="IPR055290">
    <property type="entry name" value="At3g26010-like"/>
</dbReference>
<keyword evidence="4" id="KW-1185">Reference proteome</keyword>
<dbReference type="AlphaFoldDB" id="A0A251TBV4"/>
<evidence type="ECO:0000259" key="1">
    <source>
        <dbReference type="Pfam" id="PF08268"/>
    </source>
</evidence>
<name>A0A251TBV4_HELAN</name>
<gene>
    <name evidence="3" type="ORF">HannXRQ_Chr11g0341161</name>
    <name evidence="2" type="ORF">HanXRQr2_Chr11g0501581</name>
</gene>
<evidence type="ECO:0000313" key="4">
    <source>
        <dbReference type="Proteomes" id="UP000215914"/>
    </source>
</evidence>
<reference evidence="2" key="3">
    <citation type="submission" date="2020-06" db="EMBL/GenBank/DDBJ databases">
        <title>Helianthus annuus Genome sequencing and assembly Release 2.</title>
        <authorList>
            <person name="Gouzy J."/>
            <person name="Langlade N."/>
            <person name="Munos S."/>
        </authorList>
    </citation>
    <scope>NUCLEOTIDE SEQUENCE</scope>
    <source>
        <tissue evidence="2">Leaves</tissue>
    </source>
</reference>
<dbReference type="PANTHER" id="PTHR35546:SF16">
    <property type="entry name" value="F-BOX ASSOCIATED UBIQUITINATION EFFECTOR FAMILY PROTEIN-RELATED"/>
    <property type="match status" value="1"/>
</dbReference>
<organism evidence="3 4">
    <name type="scientific">Helianthus annuus</name>
    <name type="common">Common sunflower</name>
    <dbReference type="NCBI Taxonomy" id="4232"/>
    <lineage>
        <taxon>Eukaryota</taxon>
        <taxon>Viridiplantae</taxon>
        <taxon>Streptophyta</taxon>
        <taxon>Embryophyta</taxon>
        <taxon>Tracheophyta</taxon>
        <taxon>Spermatophyta</taxon>
        <taxon>Magnoliopsida</taxon>
        <taxon>eudicotyledons</taxon>
        <taxon>Gunneridae</taxon>
        <taxon>Pentapetalae</taxon>
        <taxon>asterids</taxon>
        <taxon>campanulids</taxon>
        <taxon>Asterales</taxon>
        <taxon>Asteraceae</taxon>
        <taxon>Asteroideae</taxon>
        <taxon>Heliantheae alliance</taxon>
        <taxon>Heliantheae</taxon>
        <taxon>Helianthus</taxon>
    </lineage>
</organism>
<evidence type="ECO:0000313" key="3">
    <source>
        <dbReference type="EMBL" id="OTG08384.1"/>
    </source>
</evidence>
<reference evidence="3" key="2">
    <citation type="submission" date="2017-02" db="EMBL/GenBank/DDBJ databases">
        <title>Sunflower complete genome.</title>
        <authorList>
            <person name="Langlade N."/>
            <person name="Munos S."/>
        </authorList>
    </citation>
    <scope>NUCLEOTIDE SEQUENCE [LARGE SCALE GENOMIC DNA]</scope>
    <source>
        <tissue evidence="3">Leaves</tissue>
    </source>
</reference>
<dbReference type="SUPFAM" id="SSF81383">
    <property type="entry name" value="F-box domain"/>
    <property type="match status" value="1"/>
</dbReference>
<dbReference type="Gramene" id="mRNA:HanXRQr2_Chr11g0501581">
    <property type="protein sequence ID" value="mRNA:HanXRQr2_Chr11g0501581"/>
    <property type="gene ID" value="HanXRQr2_Chr11g0501581"/>
</dbReference>
<dbReference type="Proteomes" id="UP000215914">
    <property type="component" value="Chromosome 11"/>
</dbReference>
<accession>A0A251TBV4</accession>